<evidence type="ECO:0000313" key="11">
    <source>
        <dbReference type="Proteomes" id="UP000007110"/>
    </source>
</evidence>
<dbReference type="GO" id="GO:0003735">
    <property type="term" value="F:structural constituent of ribosome"/>
    <property type="evidence" value="ECO:0007669"/>
    <property type="project" value="InterPro"/>
</dbReference>
<dbReference type="InParanoid" id="A0A7M7RFK8"/>
<keyword evidence="3" id="KW-0809">Transit peptide</keyword>
<dbReference type="CDD" id="cd00355">
    <property type="entry name" value="Ribosomal_L30_like"/>
    <property type="match status" value="1"/>
</dbReference>
<dbReference type="FunFam" id="3.30.1390.20:FF:000005">
    <property type="entry name" value="39S ribosomal protein L30, mitochondrial"/>
    <property type="match status" value="1"/>
</dbReference>
<dbReference type="InterPro" id="IPR005996">
    <property type="entry name" value="Ribosomal_uL30_bac-type"/>
</dbReference>
<evidence type="ECO:0000256" key="1">
    <source>
        <dbReference type="ARBA" id="ARBA00004173"/>
    </source>
</evidence>
<evidence type="ECO:0000256" key="4">
    <source>
        <dbReference type="ARBA" id="ARBA00022980"/>
    </source>
</evidence>
<dbReference type="KEGG" id="spu:594557"/>
<reference evidence="10" key="2">
    <citation type="submission" date="2021-01" db="UniProtKB">
        <authorList>
            <consortium name="EnsemblMetazoa"/>
        </authorList>
    </citation>
    <scope>IDENTIFICATION</scope>
</reference>
<dbReference type="GeneID" id="594557"/>
<dbReference type="InterPro" id="IPR016082">
    <property type="entry name" value="Ribosomal_uL30_ferredoxin-like"/>
</dbReference>
<dbReference type="OMA" id="YWEKDMI"/>
<dbReference type="GO" id="GO:0005743">
    <property type="term" value="C:mitochondrial inner membrane"/>
    <property type="evidence" value="ECO:0007669"/>
    <property type="project" value="UniProtKB-ARBA"/>
</dbReference>
<dbReference type="Proteomes" id="UP000007110">
    <property type="component" value="Unassembled WGS sequence"/>
</dbReference>
<comment type="subcellular location">
    <subcellularLocation>
        <location evidence="1">Mitochondrion</location>
    </subcellularLocation>
</comment>
<proteinExistence type="inferred from homology"/>
<dbReference type="FunCoup" id="A0A7M7RFK8">
    <property type="interactions" value="907"/>
</dbReference>
<evidence type="ECO:0000256" key="7">
    <source>
        <dbReference type="ARBA" id="ARBA00035281"/>
    </source>
</evidence>
<accession>A0A7M7RFK8</accession>
<keyword evidence="6" id="KW-0687">Ribonucleoprotein</keyword>
<evidence type="ECO:0000256" key="5">
    <source>
        <dbReference type="ARBA" id="ARBA00023128"/>
    </source>
</evidence>
<evidence type="ECO:0000256" key="2">
    <source>
        <dbReference type="ARBA" id="ARBA00007594"/>
    </source>
</evidence>
<dbReference type="SUPFAM" id="SSF55129">
    <property type="entry name" value="Ribosomal protein L30p/L7e"/>
    <property type="match status" value="1"/>
</dbReference>
<dbReference type="EnsemblMetazoa" id="XM_793993">
    <property type="protein sequence ID" value="XP_799086"/>
    <property type="gene ID" value="LOC594557"/>
</dbReference>
<dbReference type="PANTHER" id="PTHR15892">
    <property type="entry name" value="MITOCHONDRIAL RIBOSOMAL PROTEIN L30"/>
    <property type="match status" value="1"/>
</dbReference>
<dbReference type="GO" id="GO:0005739">
    <property type="term" value="C:mitochondrion"/>
    <property type="evidence" value="ECO:0000318"/>
    <property type="project" value="GO_Central"/>
</dbReference>
<evidence type="ECO:0000313" key="10">
    <source>
        <dbReference type="EnsemblMetazoa" id="XP_799086"/>
    </source>
</evidence>
<name>A0A7M7RFK8_STRPU</name>
<evidence type="ECO:0000256" key="6">
    <source>
        <dbReference type="ARBA" id="ARBA00023274"/>
    </source>
</evidence>
<dbReference type="Pfam" id="PF00327">
    <property type="entry name" value="Ribosomal_L30"/>
    <property type="match status" value="1"/>
</dbReference>
<organism evidence="10 11">
    <name type="scientific">Strongylocentrotus purpuratus</name>
    <name type="common">Purple sea urchin</name>
    <dbReference type="NCBI Taxonomy" id="7668"/>
    <lineage>
        <taxon>Eukaryota</taxon>
        <taxon>Metazoa</taxon>
        <taxon>Echinodermata</taxon>
        <taxon>Eleutherozoa</taxon>
        <taxon>Echinozoa</taxon>
        <taxon>Echinoidea</taxon>
        <taxon>Euechinoidea</taxon>
        <taxon>Echinacea</taxon>
        <taxon>Camarodonta</taxon>
        <taxon>Echinidea</taxon>
        <taxon>Strongylocentrotidae</taxon>
        <taxon>Strongylocentrotus</taxon>
    </lineage>
</organism>
<dbReference type="OrthoDB" id="9973389at2759"/>
<sequence length="157" mass="18248">MNFPGLKSLMSQTVLQTYCTCLRMTFPVTRSLSSHPSSLDNNSSQEGEKEPHLLHAVWRIRSLKRRPYWERDIMKQLRLEDTRKPVIHKNTPLVNSLLTRVRHLIRIKPVNPVYGMPDGDYEETLLQWNGDFIVKRKIEPHGEEKTAISDGADVKRS</sequence>
<dbReference type="RefSeq" id="XP_799086.3">
    <property type="nucleotide sequence ID" value="XM_793993.5"/>
</dbReference>
<comment type="similarity">
    <text evidence="2">Belongs to the universal ribosomal protein uL30 family.</text>
</comment>
<keyword evidence="11" id="KW-1185">Reference proteome</keyword>
<dbReference type="Gene3D" id="3.30.1390.20">
    <property type="entry name" value="Ribosomal protein L30, ferredoxin-like fold domain"/>
    <property type="match status" value="1"/>
</dbReference>
<keyword evidence="5" id="KW-0496">Mitochondrion</keyword>
<dbReference type="PANTHER" id="PTHR15892:SF2">
    <property type="entry name" value="LARGE RIBOSOMAL SUBUNIT PROTEIN UL30M"/>
    <property type="match status" value="1"/>
</dbReference>
<evidence type="ECO:0000256" key="8">
    <source>
        <dbReference type="ARBA" id="ARBA00035356"/>
    </source>
</evidence>
<protein>
    <recommendedName>
        <fullName evidence="7">Large ribosomal subunit protein uL30m</fullName>
    </recommendedName>
    <alternativeName>
        <fullName evidence="8">39S ribosomal protein L30, mitochondrial</fullName>
    </alternativeName>
</protein>
<evidence type="ECO:0000259" key="9">
    <source>
        <dbReference type="Pfam" id="PF00327"/>
    </source>
</evidence>
<dbReference type="GO" id="GO:0006412">
    <property type="term" value="P:translation"/>
    <property type="evidence" value="ECO:0007669"/>
    <property type="project" value="InterPro"/>
</dbReference>
<reference evidence="11" key="1">
    <citation type="submission" date="2015-02" db="EMBL/GenBank/DDBJ databases">
        <title>Genome sequencing for Strongylocentrotus purpuratus.</title>
        <authorList>
            <person name="Murali S."/>
            <person name="Liu Y."/>
            <person name="Vee V."/>
            <person name="English A."/>
            <person name="Wang M."/>
            <person name="Skinner E."/>
            <person name="Han Y."/>
            <person name="Muzny D.M."/>
            <person name="Worley K.C."/>
            <person name="Gibbs R.A."/>
        </authorList>
    </citation>
    <scope>NUCLEOTIDE SEQUENCE</scope>
</reference>
<feature type="domain" description="Large ribosomal subunit protein uL30-like ferredoxin-like fold" evidence="9">
    <location>
        <begin position="56"/>
        <end position="105"/>
    </location>
</feature>
<keyword evidence="4" id="KW-0689">Ribosomal protein</keyword>
<dbReference type="AlphaFoldDB" id="A0A7M7RFK8"/>
<dbReference type="GO" id="GO:0015934">
    <property type="term" value="C:large ribosomal subunit"/>
    <property type="evidence" value="ECO:0007669"/>
    <property type="project" value="InterPro"/>
</dbReference>
<evidence type="ECO:0000256" key="3">
    <source>
        <dbReference type="ARBA" id="ARBA00022946"/>
    </source>
</evidence>
<dbReference type="InterPro" id="IPR036919">
    <property type="entry name" value="Ribo_uL30_ferredoxin-like_sf"/>
</dbReference>